<dbReference type="InterPro" id="IPR051210">
    <property type="entry name" value="Ub_ligase/GEF_domain"/>
</dbReference>
<dbReference type="SMART" id="SM00225">
    <property type="entry name" value="BTB"/>
    <property type="match status" value="1"/>
</dbReference>
<keyword evidence="7" id="KW-1185">Reference proteome</keyword>
<dbReference type="PROSITE" id="PS50097">
    <property type="entry name" value="BTB"/>
    <property type="match status" value="1"/>
</dbReference>
<dbReference type="PRINTS" id="PR00633">
    <property type="entry name" value="RCCNDNSATION"/>
</dbReference>
<feature type="compositionally biased region" description="Basic and acidic residues" evidence="3">
    <location>
        <begin position="25"/>
        <end position="38"/>
    </location>
</feature>
<dbReference type="PANTHER" id="PTHR22870">
    <property type="entry name" value="REGULATOR OF CHROMOSOME CONDENSATION"/>
    <property type="match status" value="1"/>
</dbReference>
<feature type="repeat" description="RCC1" evidence="2">
    <location>
        <begin position="475"/>
        <end position="531"/>
    </location>
</feature>
<dbReference type="Pfam" id="PF25390">
    <property type="entry name" value="WD40_RLD"/>
    <property type="match status" value="1"/>
</dbReference>
<gene>
    <name evidence="6" type="ORF">FCC1311_099222</name>
</gene>
<feature type="region of interest" description="Disordered" evidence="3">
    <location>
        <begin position="803"/>
        <end position="825"/>
    </location>
</feature>
<feature type="compositionally biased region" description="Basic and acidic residues" evidence="3">
    <location>
        <begin position="114"/>
        <end position="128"/>
    </location>
</feature>
<dbReference type="CDD" id="cd14733">
    <property type="entry name" value="BACK"/>
    <property type="match status" value="1"/>
</dbReference>
<keyword evidence="4" id="KW-1133">Transmembrane helix</keyword>
<dbReference type="Gene3D" id="3.30.710.10">
    <property type="entry name" value="Potassium Channel Kv1.1, Chain A"/>
    <property type="match status" value="2"/>
</dbReference>
<dbReference type="OrthoDB" id="9997739at2759"/>
<dbReference type="InterPro" id="IPR011333">
    <property type="entry name" value="SKP1/BTB/POZ_sf"/>
</dbReference>
<dbReference type="InterPro" id="IPR000408">
    <property type="entry name" value="Reg_chr_condens"/>
</dbReference>
<feature type="compositionally biased region" description="Basic and acidic residues" evidence="3">
    <location>
        <begin position="143"/>
        <end position="157"/>
    </location>
</feature>
<dbReference type="CDD" id="cd18186">
    <property type="entry name" value="BTB_POZ_ZBTB_KLHL-like"/>
    <property type="match status" value="1"/>
</dbReference>
<dbReference type="Pfam" id="PF00651">
    <property type="entry name" value="BTB"/>
    <property type="match status" value="1"/>
</dbReference>
<dbReference type="PROSITE" id="PS50012">
    <property type="entry name" value="RCC1_3"/>
    <property type="match status" value="5"/>
</dbReference>
<dbReference type="InterPro" id="IPR000210">
    <property type="entry name" value="BTB/POZ_dom"/>
</dbReference>
<dbReference type="InParanoid" id="A0A2R5GTP9"/>
<feature type="compositionally biased region" description="Basic and acidic residues" evidence="3">
    <location>
        <begin position="1"/>
        <end position="15"/>
    </location>
</feature>
<evidence type="ECO:0000256" key="4">
    <source>
        <dbReference type="SAM" id="Phobius"/>
    </source>
</evidence>
<keyword evidence="1" id="KW-0677">Repeat</keyword>
<evidence type="ECO:0000256" key="1">
    <source>
        <dbReference type="ARBA" id="ARBA00022737"/>
    </source>
</evidence>
<dbReference type="InterPro" id="IPR009091">
    <property type="entry name" value="RCC1/BLIP-II"/>
</dbReference>
<feature type="compositionally biased region" description="Acidic residues" evidence="3">
    <location>
        <begin position="101"/>
        <end position="113"/>
    </location>
</feature>
<protein>
    <submittedName>
        <fullName evidence="6">RCC1 and BTB domain-containing protein 1</fullName>
    </submittedName>
</protein>
<dbReference type="Proteomes" id="UP000241890">
    <property type="component" value="Unassembled WGS sequence"/>
</dbReference>
<keyword evidence="4" id="KW-0472">Membrane</keyword>
<feature type="repeat" description="RCC1" evidence="2">
    <location>
        <begin position="592"/>
        <end position="643"/>
    </location>
</feature>
<feature type="compositionally biased region" description="Basic and acidic residues" evidence="3">
    <location>
        <begin position="73"/>
        <end position="96"/>
    </location>
</feature>
<feature type="transmembrane region" description="Helical" evidence="4">
    <location>
        <begin position="1280"/>
        <end position="1298"/>
    </location>
</feature>
<feature type="repeat" description="RCC1" evidence="2">
    <location>
        <begin position="644"/>
        <end position="713"/>
    </location>
</feature>
<feature type="repeat" description="RCC1" evidence="2">
    <location>
        <begin position="714"/>
        <end position="773"/>
    </location>
</feature>
<reference evidence="6 7" key="1">
    <citation type="submission" date="2017-12" db="EMBL/GenBank/DDBJ databases">
        <title>Sequencing, de novo assembly and annotation of complete genome of a new Thraustochytrid species, strain FCC1311.</title>
        <authorList>
            <person name="Sedici K."/>
            <person name="Godart F."/>
            <person name="Aiese Cigliano R."/>
            <person name="Sanseverino W."/>
            <person name="Barakat M."/>
            <person name="Ortet P."/>
            <person name="Marechal E."/>
            <person name="Cagnac O."/>
            <person name="Amato A."/>
        </authorList>
    </citation>
    <scope>NUCLEOTIDE SEQUENCE [LARGE SCALE GENOMIC DNA]</scope>
</reference>
<dbReference type="InterPro" id="IPR058923">
    <property type="entry name" value="RCC1-like_dom"/>
</dbReference>
<evidence type="ECO:0000256" key="3">
    <source>
        <dbReference type="SAM" id="MobiDB-lite"/>
    </source>
</evidence>
<evidence type="ECO:0000313" key="6">
    <source>
        <dbReference type="EMBL" id="GBG33699.1"/>
    </source>
</evidence>
<sequence>MVGREEDLLRERHGGELGGGADSPSVRERVKTIERRVAEGSGPSLEMSSTKSKPKTKSGGQDPGLAGSDQEEEGHSESPGDVPREETETPPLREAEAGNNESEEDIESEDDEIELSRFHDAKTEDPHIPHISKRTASWFDPTEAQKRTSRDDPVPVRPSEEFLTEMRAVRAYLDAEINRRLTLRTPMLHHPEAVGVCRDAEEIAVLLAKAQCFRWSPGTSMIPSSPEETSEDTEMLLRFMSRAQTVKVGESAYVRAANLKTLTQAVMSELLACDASIQHEGGENVCEASALEAALRDTVRQTILAGELFVAEMRGHLDDGISLEADVQALLRVAQQQQQEKRKDGDDERPAMAWELAQRAGEMQLDVRTGSFNQLNTWGTGIILSGSAYVTVRDQANKKFDIKVTLSCENTLERIGAGLPFTSIIAAVAEEEETPETDEQDVHVSSADTAEESMFMRKSLPRLAVRDGTRYASQVDVLAWGRNVSSVLGIGTTEAKDFAAPMVVPMYSVIELARISKVSAALHHCVAMSDMGLVFTWGSGADGALGHGDAEDCPYPRMVSELCEKEDPVLVVDVASGGDLGGSHSACVSKDGQVFTWGLGGVLGHGDVTGRNVPAAIASESFGGELIDSLECGGGFTLALSCKGHVYSWGLWQHGRLGLGKPQRRESLRDRNAGPGAVQRYCLRPQRVDGSLEEANIVQIACGHAHAYALDGLGRLFSWGQGSQGQLGTGNLQNELFPVLIDTMLNDEAGQEPLPPLKQIASGANHAVAIARTKQVLAWGDLGSAALGMGEALTNPAVRVKGSANTASSGGPLATGAAPGAPGAMPVLREAPAWSKAQASKSARREQPWRWPREVLSLAGVKLRAVSAGAHHSTALSAAGEVFVWGQSPALRGAELISTPTLERDSLVRDAFVESMTCGRWHTVVATSGARCAADLYEWRLREETPHDVEICVGIARLRAHRAVIGSRSAVVRRMIELEESVGGDVEVIELEWSDMSLDAAAVVLDYMYGDNLFETLDPVGTLAEEVCRVAGELELERLEAICARSQAAAPEALEATTDKPEALRSRFALDLAVLVNEPRWSDMPESQNSLLRLASYLYTGRLIEGASNAEVLGDLTMAVTYGLPTMQHLCEDAVELDTNNAIHALRLSHELDCSFLRVRALHFVAKHLGSLAQTKSFLKLQRERTDITHDVLRIARASSQFRTIVSERGAISEEQDPSELLRLVLRTPEEIADEERKRDEAQKFDHTPLQWQAMAAATLCVFVYANLMRSPQMLQYVPFVNALGIAGVMAFLGSNLAK</sequence>
<dbReference type="PROSITE" id="PS00626">
    <property type="entry name" value="RCC1_2"/>
    <property type="match status" value="1"/>
</dbReference>
<proteinExistence type="predicted"/>
<dbReference type="PANTHER" id="PTHR22870:SF408">
    <property type="entry name" value="OS09G0560450 PROTEIN"/>
    <property type="match status" value="1"/>
</dbReference>
<name>A0A2R5GTP9_9STRA</name>
<dbReference type="EMBL" id="BEYU01000166">
    <property type="protein sequence ID" value="GBG33699.1"/>
    <property type="molecule type" value="Genomic_DNA"/>
</dbReference>
<feature type="region of interest" description="Disordered" evidence="3">
    <location>
        <begin position="1"/>
        <end position="157"/>
    </location>
</feature>
<feature type="compositionally biased region" description="Low complexity" evidence="3">
    <location>
        <begin position="806"/>
        <end position="824"/>
    </location>
</feature>
<accession>A0A2R5GTP9</accession>
<dbReference type="Gene3D" id="2.130.10.30">
    <property type="entry name" value="Regulator of chromosome condensation 1/beta-lactamase-inhibitor protein II"/>
    <property type="match status" value="2"/>
</dbReference>
<comment type="caution">
    <text evidence="6">The sequence shown here is derived from an EMBL/GenBank/DDBJ whole genome shotgun (WGS) entry which is preliminary data.</text>
</comment>
<keyword evidence="4" id="KW-0812">Transmembrane</keyword>
<organism evidence="6 7">
    <name type="scientific">Hondaea fermentalgiana</name>
    <dbReference type="NCBI Taxonomy" id="2315210"/>
    <lineage>
        <taxon>Eukaryota</taxon>
        <taxon>Sar</taxon>
        <taxon>Stramenopiles</taxon>
        <taxon>Bigyra</taxon>
        <taxon>Labyrinthulomycetes</taxon>
        <taxon>Thraustochytrida</taxon>
        <taxon>Thraustochytriidae</taxon>
        <taxon>Hondaea</taxon>
    </lineage>
</organism>
<feature type="repeat" description="RCC1" evidence="2">
    <location>
        <begin position="532"/>
        <end position="587"/>
    </location>
</feature>
<evidence type="ECO:0000313" key="7">
    <source>
        <dbReference type="Proteomes" id="UP000241890"/>
    </source>
</evidence>
<evidence type="ECO:0000256" key="2">
    <source>
        <dbReference type="PROSITE-ProRule" id="PRU00235"/>
    </source>
</evidence>
<feature type="domain" description="BTB" evidence="5">
    <location>
        <begin position="947"/>
        <end position="1013"/>
    </location>
</feature>
<dbReference type="SUPFAM" id="SSF50985">
    <property type="entry name" value="RCC1/BLIP-II"/>
    <property type="match status" value="2"/>
</dbReference>
<evidence type="ECO:0000259" key="5">
    <source>
        <dbReference type="PROSITE" id="PS50097"/>
    </source>
</evidence>
<dbReference type="SUPFAM" id="SSF54695">
    <property type="entry name" value="POZ domain"/>
    <property type="match status" value="1"/>
</dbReference>